<feature type="region of interest" description="Disordered" evidence="1">
    <location>
        <begin position="54"/>
        <end position="74"/>
    </location>
</feature>
<dbReference type="EMBL" id="AP018150">
    <property type="protein sequence ID" value="BBE08950.1"/>
    <property type="molecule type" value="Genomic_DNA"/>
</dbReference>
<dbReference type="Proteomes" id="UP000282597">
    <property type="component" value="Chromosome"/>
</dbReference>
<feature type="region of interest" description="Disordered" evidence="1">
    <location>
        <begin position="1"/>
        <end position="33"/>
    </location>
</feature>
<dbReference type="AlphaFoldDB" id="A0A2Z6EU47"/>
<gene>
    <name evidence="2" type="ORF">MCB1EB_0789</name>
</gene>
<organism evidence="2 3">
    <name type="scientific">Mycoavidus cysteinexigens</name>
    <dbReference type="NCBI Taxonomy" id="1553431"/>
    <lineage>
        <taxon>Bacteria</taxon>
        <taxon>Pseudomonadati</taxon>
        <taxon>Pseudomonadota</taxon>
        <taxon>Betaproteobacteria</taxon>
        <taxon>Burkholderiales</taxon>
        <taxon>Burkholderiaceae</taxon>
        <taxon>Mycoavidus</taxon>
    </lineage>
</organism>
<sequence length="478" mass="53948">MRPSPISRQQPQTLDTERNDSGSKQARQNNRIKRKAALVALDNINAYNDSLNKASQREVKRRSGQPFNAQKEKIQSEVGPDHGLGVGIVTIDNLETAINSLLYPKAPSPVLDPPIDVGSQPDVFNAPDEEDLSFEISDYLHLDEDDQPESQNAEMDLEREPEANYAALSDNAFQAVGLGVVTGTSDNQEEASSSADYSKRQQDALNHPIDFCSHPEVLSALSEKDFSLDFLDELDFHDENAVPGNQNAEMSSEEELDANHAGLSVNDFQEVEENTSLKKKIGPPMKWTPEMEGKVRDMVQANAELTVKQLHAQLQDWCKNQEPPLTCPSYPSVVKKCAKRSDETRVQWMPEWKDIARELIKANANAVPKLSKLKLYAILKKKCGAPESQSAFPSYESFNKNFLGRNFKHFAWPSELGDMARGVINKYSKHGYKIQYNKLMEEIKENYPSKKQPTLKNFRTFKEKMMKQASVIENETRR</sequence>
<accession>A0A2Z6EU47</accession>
<evidence type="ECO:0000313" key="2">
    <source>
        <dbReference type="EMBL" id="BBE08950.1"/>
    </source>
</evidence>
<dbReference type="RefSeq" id="WP_045362778.1">
    <property type="nucleotide sequence ID" value="NZ_AP018150.1"/>
</dbReference>
<keyword evidence="3" id="KW-1185">Reference proteome</keyword>
<reference evidence="2 3" key="1">
    <citation type="journal article" date="2018" name="Microbes Environ.">
        <title>Comparative Genomic Insights into Endofungal Lifestyles of Two Bacterial Endosymbionts, Mycoavidus cysteinexigens and Burkholderia rhizoxinica.</title>
        <authorList>
            <person name="Sharmin D."/>
            <person name="Guo Y."/>
            <person name="Nishizawa T."/>
            <person name="Ohshima S."/>
            <person name="Sato Y."/>
            <person name="Takashima Y."/>
            <person name="Narisawa K."/>
            <person name="Ohta H."/>
        </authorList>
    </citation>
    <scope>NUCLEOTIDE SEQUENCE [LARGE SCALE GENOMIC DNA]</scope>
    <source>
        <strain evidence="2 3">B1-EB</strain>
    </source>
</reference>
<dbReference type="KEGG" id="mcys:MCB1EB_0789"/>
<evidence type="ECO:0000313" key="3">
    <source>
        <dbReference type="Proteomes" id="UP000282597"/>
    </source>
</evidence>
<feature type="compositionally biased region" description="Polar residues" evidence="1">
    <location>
        <begin position="1"/>
        <end position="14"/>
    </location>
</feature>
<protein>
    <submittedName>
        <fullName evidence="2">Dehydrogenases with different specificities</fullName>
    </submittedName>
</protein>
<proteinExistence type="predicted"/>
<name>A0A2Z6EU47_9BURK</name>
<evidence type="ECO:0000256" key="1">
    <source>
        <dbReference type="SAM" id="MobiDB-lite"/>
    </source>
</evidence>